<name>A0AAC9KAR0_9PROT</name>
<proteinExistence type="predicted"/>
<dbReference type="EMBL" id="CP018191">
    <property type="protein sequence ID" value="APH54779.1"/>
    <property type="molecule type" value="Genomic_DNA"/>
</dbReference>
<accession>A0AAC9KAR0</accession>
<gene>
    <name evidence="1" type="ORF">GbCGDNIH9_1477</name>
</gene>
<protein>
    <submittedName>
        <fullName evidence="1">Secreted protein</fullName>
    </submittedName>
</protein>
<sequence length="213" mass="22301">MIKKPCSIACFDISHATSPSIAALNIRAAFSSPEIPTQRGKKSEIPFHSLKTPWKPTPVGAFTFHADHPDVLTGDRMIMRHEGGPFMKTVHSLRSLFGAAALAGMLFGGIGHANAANARHPHHNIDRHVDQGNDTGDEAIEALNAQQLQSIRATNGPALGTAPVGSPSIPSATGAYPPAATGTYAPPGTPNYAPPVTPYVPPPPGYYPATPAH</sequence>
<organism evidence="1 2">
    <name type="scientific">Granulibacter bethesdensis</name>
    <dbReference type="NCBI Taxonomy" id="364410"/>
    <lineage>
        <taxon>Bacteria</taxon>
        <taxon>Pseudomonadati</taxon>
        <taxon>Pseudomonadota</taxon>
        <taxon>Alphaproteobacteria</taxon>
        <taxon>Acetobacterales</taxon>
        <taxon>Acetobacteraceae</taxon>
        <taxon>Granulibacter</taxon>
    </lineage>
</organism>
<evidence type="ECO:0000313" key="1">
    <source>
        <dbReference type="EMBL" id="APH54779.1"/>
    </source>
</evidence>
<evidence type="ECO:0000313" key="2">
    <source>
        <dbReference type="Proteomes" id="UP000182373"/>
    </source>
</evidence>
<dbReference type="Proteomes" id="UP000182373">
    <property type="component" value="Chromosome"/>
</dbReference>
<dbReference type="AlphaFoldDB" id="A0AAC9KAR0"/>
<reference evidence="2" key="1">
    <citation type="submission" date="2016-11" db="EMBL/GenBank/DDBJ databases">
        <title>Comparative genomic and phenotypic analysis of Granulibacter bethesdensis clinical isolates from patients with chronic granulomatous disease.</title>
        <authorList>
            <person name="Zarember K.A."/>
            <person name="Porcella S.F."/>
            <person name="Chu J."/>
            <person name="Ding L."/>
            <person name="Dahlstrom E."/>
            <person name="Barbian K."/>
            <person name="Martens C."/>
            <person name="Sykora L."/>
            <person name="Kramer S."/>
            <person name="Pettinato A.M."/>
            <person name="Hong H."/>
            <person name="Wald G."/>
            <person name="Berg L.J."/>
            <person name="Rogge L.S."/>
            <person name="Greenberg D.E."/>
            <person name="Falcone E.L."/>
            <person name="Neves J.F."/>
            <person name="Simoes M.J."/>
            <person name="Casal M."/>
            <person name="Rodriguez-Lopez F.C."/>
            <person name="Zelazny A."/>
            <person name="Gallin J.I."/>
            <person name="Holland S.M."/>
        </authorList>
    </citation>
    <scope>NUCLEOTIDE SEQUENCE [LARGE SCALE GENOMIC DNA]</scope>
    <source>
        <strain evidence="2">NIH9.1</strain>
    </source>
</reference>